<sequence length="142" mass="15348">MTDAWPNDPASGPNFASNPGFPQPRGTEQPLVSIGEITCTQSYVITPSGTFPTAGAQWTVADMSMTTERISQTGLVLALVGFFLICAFSLFFLLMKDRQTVGYIQVMVRGVNGMTYVANIPARSPATMMDISNRVNYARALA</sequence>
<keyword evidence="4" id="KW-1185">Reference proteome</keyword>
<evidence type="ECO:0000313" key="3">
    <source>
        <dbReference type="EMBL" id="GAB19914.1"/>
    </source>
</evidence>
<keyword evidence="2" id="KW-0812">Transmembrane</keyword>
<feature type="transmembrane region" description="Helical" evidence="2">
    <location>
        <begin position="75"/>
        <end position="95"/>
    </location>
</feature>
<evidence type="ECO:0000256" key="1">
    <source>
        <dbReference type="SAM" id="MobiDB-lite"/>
    </source>
</evidence>
<feature type="region of interest" description="Disordered" evidence="1">
    <location>
        <begin position="1"/>
        <end position="22"/>
    </location>
</feature>
<evidence type="ECO:0000256" key="2">
    <source>
        <dbReference type="SAM" id="Phobius"/>
    </source>
</evidence>
<dbReference type="EMBL" id="BAEH01000096">
    <property type="protein sequence ID" value="GAB19914.1"/>
    <property type="molecule type" value="Genomic_DNA"/>
</dbReference>
<dbReference type="RefSeq" id="WP_007319249.1">
    <property type="nucleotide sequence ID" value="NZ_BAEH01000096.1"/>
</dbReference>
<evidence type="ECO:0000313" key="4">
    <source>
        <dbReference type="Proteomes" id="UP000035034"/>
    </source>
</evidence>
<dbReference type="eggNOG" id="ENOG503340R">
    <property type="taxonomic scope" value="Bacteria"/>
</dbReference>
<gene>
    <name evidence="3" type="ORF">GOEFS_096_00910</name>
</gene>
<dbReference type="AlphaFoldDB" id="H0R4B3"/>
<reference evidence="3 4" key="1">
    <citation type="submission" date="2011-12" db="EMBL/GenBank/DDBJ databases">
        <title>Whole genome shotgun sequence of Gordonia effusa NBRC 100432.</title>
        <authorList>
            <person name="Yoshida I."/>
            <person name="Takarada H."/>
            <person name="Hosoyama A."/>
            <person name="Tsuchikane K."/>
            <person name="Katsumata H."/>
            <person name="Yamazaki S."/>
            <person name="Fujita N."/>
        </authorList>
    </citation>
    <scope>NUCLEOTIDE SEQUENCE [LARGE SCALE GENOMIC DNA]</scope>
    <source>
        <strain evidence="3 4">NBRC 100432</strain>
    </source>
</reference>
<keyword evidence="2" id="KW-1133">Transmembrane helix</keyword>
<dbReference type="Proteomes" id="UP000035034">
    <property type="component" value="Unassembled WGS sequence"/>
</dbReference>
<keyword evidence="2" id="KW-0472">Membrane</keyword>
<protein>
    <submittedName>
        <fullName evidence="3">Uncharacterized protein</fullName>
    </submittedName>
</protein>
<proteinExistence type="predicted"/>
<accession>H0R4B3</accession>
<name>H0R4B3_9ACTN</name>
<dbReference type="STRING" id="1077974.GOEFS_096_00910"/>
<organism evidence="3 4">
    <name type="scientific">Gordonia effusa NBRC 100432</name>
    <dbReference type="NCBI Taxonomy" id="1077974"/>
    <lineage>
        <taxon>Bacteria</taxon>
        <taxon>Bacillati</taxon>
        <taxon>Actinomycetota</taxon>
        <taxon>Actinomycetes</taxon>
        <taxon>Mycobacteriales</taxon>
        <taxon>Gordoniaceae</taxon>
        <taxon>Gordonia</taxon>
    </lineage>
</organism>
<comment type="caution">
    <text evidence="3">The sequence shown here is derived from an EMBL/GenBank/DDBJ whole genome shotgun (WGS) entry which is preliminary data.</text>
</comment>